<dbReference type="OrthoDB" id="7054907at2"/>
<dbReference type="InterPro" id="IPR036661">
    <property type="entry name" value="Luciferase-like_sf"/>
</dbReference>
<dbReference type="EMBL" id="BAHC01000069">
    <property type="protein sequence ID" value="GAB89709.1"/>
    <property type="molecule type" value="Genomic_DNA"/>
</dbReference>
<dbReference type="AlphaFoldDB" id="K6WT25"/>
<evidence type="ECO:0000259" key="2">
    <source>
        <dbReference type="Pfam" id="PF00296"/>
    </source>
</evidence>
<reference evidence="3 4" key="1">
    <citation type="submission" date="2012-08" db="EMBL/GenBank/DDBJ databases">
        <title>Whole genome shotgun sequence of Gordonia rhizosphera NBRC 16068.</title>
        <authorList>
            <person name="Takarada H."/>
            <person name="Isaki S."/>
            <person name="Hosoyama A."/>
            <person name="Tsuchikane K."/>
            <person name="Katsumata H."/>
            <person name="Baba S."/>
            <person name="Ohji S."/>
            <person name="Yamazaki S."/>
            <person name="Fujita N."/>
        </authorList>
    </citation>
    <scope>NUCLEOTIDE SEQUENCE [LARGE SCALE GENOMIC DNA]</scope>
    <source>
        <strain evidence="3 4">NBRC 16068</strain>
    </source>
</reference>
<keyword evidence="4" id="KW-1185">Reference proteome</keyword>
<dbReference type="Proteomes" id="UP000008363">
    <property type="component" value="Unassembled WGS sequence"/>
</dbReference>
<protein>
    <submittedName>
        <fullName evidence="3">Putative F420-dependent oxidoreductase</fullName>
    </submittedName>
</protein>
<dbReference type="GO" id="GO:0016705">
    <property type="term" value="F:oxidoreductase activity, acting on paired donors, with incorporation or reduction of molecular oxygen"/>
    <property type="evidence" value="ECO:0007669"/>
    <property type="project" value="InterPro"/>
</dbReference>
<dbReference type="InterPro" id="IPR011251">
    <property type="entry name" value="Luciferase-like_dom"/>
</dbReference>
<dbReference type="eggNOG" id="COG2141">
    <property type="taxonomic scope" value="Bacteria"/>
</dbReference>
<proteinExistence type="predicted"/>
<dbReference type="Gene3D" id="3.20.20.30">
    <property type="entry name" value="Luciferase-like domain"/>
    <property type="match status" value="1"/>
</dbReference>
<dbReference type="Pfam" id="PF00296">
    <property type="entry name" value="Bac_luciferase"/>
    <property type="match status" value="1"/>
</dbReference>
<accession>K6WT25</accession>
<gene>
    <name evidence="3" type="ORF">GORHZ_069_00880</name>
</gene>
<dbReference type="InterPro" id="IPR050564">
    <property type="entry name" value="F420-G6PD/mer"/>
</dbReference>
<evidence type="ECO:0000256" key="1">
    <source>
        <dbReference type="ARBA" id="ARBA00023002"/>
    </source>
</evidence>
<evidence type="ECO:0000313" key="4">
    <source>
        <dbReference type="Proteomes" id="UP000008363"/>
    </source>
</evidence>
<dbReference type="PANTHER" id="PTHR43244:SF1">
    <property type="entry name" value="5,10-METHYLENETETRAHYDROMETHANOPTERIN REDUCTASE"/>
    <property type="match status" value="1"/>
</dbReference>
<dbReference type="InterPro" id="IPR019910">
    <property type="entry name" value="Lucif-like_OxRdtase_MSMEG_4879"/>
</dbReference>
<dbReference type="RefSeq" id="WP_006331897.1">
    <property type="nucleotide sequence ID" value="NZ_BAHC01000069.1"/>
</dbReference>
<dbReference type="PANTHER" id="PTHR43244">
    <property type="match status" value="1"/>
</dbReference>
<name>K6WT25_9ACTN</name>
<dbReference type="NCBIfam" id="TIGR03564">
    <property type="entry name" value="F420_MSMEG_4879"/>
    <property type="match status" value="1"/>
</dbReference>
<evidence type="ECO:0000313" key="3">
    <source>
        <dbReference type="EMBL" id="GAB89709.1"/>
    </source>
</evidence>
<keyword evidence="1" id="KW-0560">Oxidoreductase</keyword>
<organism evidence="3 4">
    <name type="scientific">Gordonia rhizosphera NBRC 16068</name>
    <dbReference type="NCBI Taxonomy" id="1108045"/>
    <lineage>
        <taxon>Bacteria</taxon>
        <taxon>Bacillati</taxon>
        <taxon>Actinomycetota</taxon>
        <taxon>Actinomycetes</taxon>
        <taxon>Mycobacteriales</taxon>
        <taxon>Gordoniaceae</taxon>
        <taxon>Gordonia</taxon>
    </lineage>
</organism>
<dbReference type="STRING" id="1108045.GORHZ_069_00880"/>
<dbReference type="SUPFAM" id="SSF51679">
    <property type="entry name" value="Bacterial luciferase-like"/>
    <property type="match status" value="1"/>
</dbReference>
<sequence>MRIGVMIGPERGDSARKVDRMMKDIDWAESAGLDTAWIPQVPTDFDALITVALMGARTNRIELGTAVVPLQAQHPIALARQALSAHAAAGGRLALGVGPSHHWIVEDMLGIPYEKPAAFTRDYLDVLDQALHGPGPVDVENSSFTVHNPLELGPVAPIPVLLAALGPVMLRLAGERADGTILWMADERAIADHIAPRINEAAEHAGRPAPRIVAGLPVCLCRPSEVDEARERANRILAEAEFSPNYQRLLEHGDARDVGDLCAAGDEDAILERFRRFEKAGVTDISMRLLPIGDTRDELIASKYRTREVIAELAKELR</sequence>
<feature type="domain" description="Luciferase-like" evidence="2">
    <location>
        <begin position="1"/>
        <end position="283"/>
    </location>
</feature>
<comment type="caution">
    <text evidence="3">The sequence shown here is derived from an EMBL/GenBank/DDBJ whole genome shotgun (WGS) entry which is preliminary data.</text>
</comment>